<sequence>MENKNFGLTEASFAEMINDLKANDTRFFLQVFLKQFEETILYVKRECGASHEDAYDATMDTLLEFRLRFVNGKLRYGNLRFLFTKMTTQMYLRNKKNNQPLTNDITGIPEREEERSDAAVPEGFSRAWNSLGKNCKELLTQHYYGKMKLIEIAKITSKNPTAVRKQKERCVKKLKDLMVEII</sequence>
<evidence type="ECO:0008006" key="3">
    <source>
        <dbReference type="Google" id="ProtNLM"/>
    </source>
</evidence>
<gene>
    <name evidence="1" type="ORF">GTQ38_07570</name>
</gene>
<name>A0A6L9EB17_9FLAO</name>
<dbReference type="EMBL" id="WXYO01000003">
    <property type="protein sequence ID" value="NAS11853.1"/>
    <property type="molecule type" value="Genomic_DNA"/>
</dbReference>
<dbReference type="Gene3D" id="1.10.10.10">
    <property type="entry name" value="Winged helix-like DNA-binding domain superfamily/Winged helix DNA-binding domain"/>
    <property type="match status" value="1"/>
</dbReference>
<comment type="caution">
    <text evidence="1">The sequence shown here is derived from an EMBL/GenBank/DDBJ whole genome shotgun (WGS) entry which is preliminary data.</text>
</comment>
<keyword evidence="2" id="KW-1185">Reference proteome</keyword>
<evidence type="ECO:0000313" key="2">
    <source>
        <dbReference type="Proteomes" id="UP000475249"/>
    </source>
</evidence>
<dbReference type="InterPro" id="IPR036388">
    <property type="entry name" value="WH-like_DNA-bd_sf"/>
</dbReference>
<dbReference type="Proteomes" id="UP000475249">
    <property type="component" value="Unassembled WGS sequence"/>
</dbReference>
<accession>A0A6L9EB17</accession>
<proteinExistence type="predicted"/>
<protein>
    <recommendedName>
        <fullName evidence="3">RNA polymerase sigma factor, sigma-70 family</fullName>
    </recommendedName>
</protein>
<dbReference type="InterPro" id="IPR013324">
    <property type="entry name" value="RNA_pol_sigma_r3/r4-like"/>
</dbReference>
<organism evidence="1 2">
    <name type="scientific">Poritiphilus flavus</name>
    <dbReference type="NCBI Taxonomy" id="2697053"/>
    <lineage>
        <taxon>Bacteria</taxon>
        <taxon>Pseudomonadati</taxon>
        <taxon>Bacteroidota</taxon>
        <taxon>Flavobacteriia</taxon>
        <taxon>Flavobacteriales</taxon>
        <taxon>Flavobacteriaceae</taxon>
        <taxon>Poritiphilus</taxon>
    </lineage>
</organism>
<dbReference type="RefSeq" id="WP_161434893.1">
    <property type="nucleotide sequence ID" value="NZ_WXYO01000003.1"/>
</dbReference>
<dbReference type="AlphaFoldDB" id="A0A6L9EB17"/>
<reference evidence="1 2" key="1">
    <citation type="submission" date="2020-01" db="EMBL/GenBank/DDBJ databases">
        <title>Bacteria diversity of Porities sp.</title>
        <authorList>
            <person name="Wang G."/>
        </authorList>
    </citation>
    <scope>NUCLEOTIDE SEQUENCE [LARGE SCALE GENOMIC DNA]</scope>
    <source>
        <strain evidence="1 2">R33</strain>
    </source>
</reference>
<dbReference type="SUPFAM" id="SSF88659">
    <property type="entry name" value="Sigma3 and sigma4 domains of RNA polymerase sigma factors"/>
    <property type="match status" value="1"/>
</dbReference>
<evidence type="ECO:0000313" key="1">
    <source>
        <dbReference type="EMBL" id="NAS11853.1"/>
    </source>
</evidence>